<dbReference type="EMBL" id="JACGWZ010000008">
    <property type="protein sequence ID" value="MBA8827367.1"/>
    <property type="molecule type" value="Genomic_DNA"/>
</dbReference>
<dbReference type="InterPro" id="IPR005119">
    <property type="entry name" value="LysR_subst-bd"/>
</dbReference>
<proteinExistence type="inferred from homology"/>
<dbReference type="AlphaFoldDB" id="A0A839E6N6"/>
<name>A0A839E6N6_9PSEU</name>
<evidence type="ECO:0000256" key="3">
    <source>
        <dbReference type="ARBA" id="ARBA00023125"/>
    </source>
</evidence>
<organism evidence="6 7">
    <name type="scientific">Halosaccharopolyspora lacisalsi</name>
    <dbReference type="NCBI Taxonomy" id="1000566"/>
    <lineage>
        <taxon>Bacteria</taxon>
        <taxon>Bacillati</taxon>
        <taxon>Actinomycetota</taxon>
        <taxon>Actinomycetes</taxon>
        <taxon>Pseudonocardiales</taxon>
        <taxon>Pseudonocardiaceae</taxon>
        <taxon>Halosaccharopolyspora</taxon>
    </lineage>
</organism>
<dbReference type="RefSeq" id="WP_182546562.1">
    <property type="nucleotide sequence ID" value="NZ_JACGWZ010000008.1"/>
</dbReference>
<gene>
    <name evidence="6" type="ORF">FHX42_004763</name>
</gene>
<dbReference type="PROSITE" id="PS50931">
    <property type="entry name" value="HTH_LYSR"/>
    <property type="match status" value="1"/>
</dbReference>
<keyword evidence="7" id="KW-1185">Reference proteome</keyword>
<dbReference type="GO" id="GO:0003677">
    <property type="term" value="F:DNA binding"/>
    <property type="evidence" value="ECO:0007669"/>
    <property type="project" value="UniProtKB-KW"/>
</dbReference>
<dbReference type="Proteomes" id="UP000569329">
    <property type="component" value="Unassembled WGS sequence"/>
</dbReference>
<dbReference type="Pfam" id="PF03466">
    <property type="entry name" value="LysR_substrate"/>
    <property type="match status" value="1"/>
</dbReference>
<keyword evidence="4" id="KW-0804">Transcription</keyword>
<protein>
    <submittedName>
        <fullName evidence="6">DNA-binding transcriptional LysR family regulator</fullName>
    </submittedName>
</protein>
<evidence type="ECO:0000313" key="7">
    <source>
        <dbReference type="Proteomes" id="UP000569329"/>
    </source>
</evidence>
<evidence type="ECO:0000256" key="1">
    <source>
        <dbReference type="ARBA" id="ARBA00009437"/>
    </source>
</evidence>
<accession>A0A839E6N6</accession>
<evidence type="ECO:0000256" key="2">
    <source>
        <dbReference type="ARBA" id="ARBA00023015"/>
    </source>
</evidence>
<dbReference type="FunFam" id="1.10.10.10:FF:000001">
    <property type="entry name" value="LysR family transcriptional regulator"/>
    <property type="match status" value="1"/>
</dbReference>
<dbReference type="GO" id="GO:0003700">
    <property type="term" value="F:DNA-binding transcription factor activity"/>
    <property type="evidence" value="ECO:0007669"/>
    <property type="project" value="InterPro"/>
</dbReference>
<comment type="caution">
    <text evidence="6">The sequence shown here is derived from an EMBL/GenBank/DDBJ whole genome shotgun (WGS) entry which is preliminary data.</text>
</comment>
<dbReference type="GO" id="GO:0032993">
    <property type="term" value="C:protein-DNA complex"/>
    <property type="evidence" value="ECO:0007669"/>
    <property type="project" value="TreeGrafter"/>
</dbReference>
<evidence type="ECO:0000313" key="6">
    <source>
        <dbReference type="EMBL" id="MBA8827367.1"/>
    </source>
</evidence>
<evidence type="ECO:0000256" key="4">
    <source>
        <dbReference type="ARBA" id="ARBA00023163"/>
    </source>
</evidence>
<dbReference type="InterPro" id="IPR000847">
    <property type="entry name" value="LysR_HTH_N"/>
</dbReference>
<evidence type="ECO:0000259" key="5">
    <source>
        <dbReference type="PROSITE" id="PS50931"/>
    </source>
</evidence>
<comment type="similarity">
    <text evidence="1">Belongs to the LysR transcriptional regulatory family.</text>
</comment>
<dbReference type="Gene3D" id="1.10.10.10">
    <property type="entry name" value="Winged helix-like DNA-binding domain superfamily/Winged helix DNA-binding domain"/>
    <property type="match status" value="1"/>
</dbReference>
<dbReference type="InterPro" id="IPR036390">
    <property type="entry name" value="WH_DNA-bd_sf"/>
</dbReference>
<dbReference type="PRINTS" id="PR00039">
    <property type="entry name" value="HTHLYSR"/>
</dbReference>
<dbReference type="Pfam" id="PF00126">
    <property type="entry name" value="HTH_1"/>
    <property type="match status" value="1"/>
</dbReference>
<dbReference type="PANTHER" id="PTHR30346:SF29">
    <property type="entry name" value="LYSR SUBSTRATE-BINDING"/>
    <property type="match status" value="1"/>
</dbReference>
<sequence length="302" mass="32849">MVDPRYIRMFHEVVRTGSYSAAARCLGYSQPAVSQQMRALERTVGTPLFVRAGHELRLTEAGRILAKHADSVVEDLTAAQNKLSAVKELRSGGIRVCAFPSASATLVPTAAARATAENPDLRIRLSEAEPPDSLESLRRGECDITLAFTYPGIEEQVSGDVVGLGVLDDPVVAVLPAGHRLAKRRSVELAELADERWIAGCPRCREYFVRACGEAGFEPDIAFTTDDNLAVQGLVAAGTGVALMPRLVLSFLRHRKVIGRRVRGVEPRSILAYTLSDHREVPTTALMLETFRQVGAEMRADS</sequence>
<keyword evidence="3 6" id="KW-0238">DNA-binding</keyword>
<dbReference type="SUPFAM" id="SSF46785">
    <property type="entry name" value="Winged helix' DNA-binding domain"/>
    <property type="match status" value="1"/>
</dbReference>
<dbReference type="Gene3D" id="3.40.190.10">
    <property type="entry name" value="Periplasmic binding protein-like II"/>
    <property type="match status" value="2"/>
</dbReference>
<dbReference type="SUPFAM" id="SSF53850">
    <property type="entry name" value="Periplasmic binding protein-like II"/>
    <property type="match status" value="1"/>
</dbReference>
<dbReference type="PANTHER" id="PTHR30346">
    <property type="entry name" value="TRANSCRIPTIONAL DUAL REGULATOR HCAR-RELATED"/>
    <property type="match status" value="1"/>
</dbReference>
<feature type="domain" description="HTH lysR-type" evidence="5">
    <location>
        <begin position="2"/>
        <end position="59"/>
    </location>
</feature>
<keyword evidence="2" id="KW-0805">Transcription regulation</keyword>
<dbReference type="CDD" id="cd08423">
    <property type="entry name" value="PBP2_LTTR_like_6"/>
    <property type="match status" value="1"/>
</dbReference>
<reference evidence="6 7" key="1">
    <citation type="submission" date="2020-07" db="EMBL/GenBank/DDBJ databases">
        <title>Sequencing the genomes of 1000 actinobacteria strains.</title>
        <authorList>
            <person name="Klenk H.-P."/>
        </authorList>
    </citation>
    <scope>NUCLEOTIDE SEQUENCE [LARGE SCALE GENOMIC DNA]</scope>
    <source>
        <strain evidence="6 7">DSM 45975</strain>
    </source>
</reference>
<dbReference type="InterPro" id="IPR036388">
    <property type="entry name" value="WH-like_DNA-bd_sf"/>
</dbReference>